<dbReference type="STRING" id="501024.RTCCBAU85039_5881"/>
<evidence type="ECO:0000313" key="9">
    <source>
        <dbReference type="Proteomes" id="UP000198939"/>
    </source>
</evidence>
<accession>A0A1H8V6Z5</accession>
<keyword evidence="6" id="KW-0012">Acyltransferase</keyword>
<keyword evidence="2 6" id="KW-0808">Transferase</keyword>
<reference evidence="8" key="3">
    <citation type="submission" date="2016-10" db="EMBL/GenBank/DDBJ databases">
        <authorList>
            <person name="Wibberg D."/>
        </authorList>
    </citation>
    <scope>NUCLEOTIDE SEQUENCE [LARGE SCALE GENOMIC DNA]</scope>
</reference>
<sequence>MLRILFEHEDPELTERVWAFRHLRFVEQLGWEELRRKDRRERDRFDTPSVVHAVLALHGEVIGYSRLVPTIAPHFAGEVADALRINLPKGPQVYEWTRCATALNAPPIAGVNASDLLMTGVLECLLHLGARQILFVTYTPLVEMMRRRGYLVRALASLPLERDRPVTLASAEISLNLLHQHRRTYGVCGTLLSWSGARESIAERSPAAA</sequence>
<dbReference type="GO" id="GO:0016746">
    <property type="term" value="F:acyltransferase activity"/>
    <property type="evidence" value="ECO:0007669"/>
    <property type="project" value="UniProtKB-KW"/>
</dbReference>
<dbReference type="Gene3D" id="3.40.630.30">
    <property type="match status" value="1"/>
</dbReference>
<dbReference type="SUPFAM" id="SSF55729">
    <property type="entry name" value="Acyl-CoA N-acyltransferases (Nat)"/>
    <property type="match status" value="1"/>
</dbReference>
<evidence type="ECO:0000256" key="1">
    <source>
        <dbReference type="ARBA" id="ARBA00022654"/>
    </source>
</evidence>
<dbReference type="EMBL" id="FNXB01000050">
    <property type="protein sequence ID" value="SEI18396.1"/>
    <property type="molecule type" value="Genomic_DNA"/>
</dbReference>
<dbReference type="Proteomes" id="UP000198939">
    <property type="component" value="Unassembled WGS sequence"/>
</dbReference>
<evidence type="ECO:0000256" key="3">
    <source>
        <dbReference type="ARBA" id="ARBA00022691"/>
    </source>
</evidence>
<dbReference type="RefSeq" id="WP_072380950.1">
    <property type="nucleotide sequence ID" value="NZ_FNXB01000050.1"/>
</dbReference>
<dbReference type="Proteomes" id="UP000183063">
    <property type="component" value="Unassembled WGS sequence"/>
</dbReference>
<dbReference type="PROSITE" id="PS51187">
    <property type="entry name" value="AUTOINDUCER_SYNTH_2"/>
    <property type="match status" value="1"/>
</dbReference>
<reference evidence="6" key="2">
    <citation type="submission" date="2016-10" db="EMBL/GenBank/DDBJ databases">
        <authorList>
            <person name="de Groot N.N."/>
        </authorList>
    </citation>
    <scope>NUCLEOTIDE SEQUENCE [LARGE SCALE GENOMIC DNA]</scope>
    <source>
        <strain evidence="6">CCBAU85039</strain>
    </source>
</reference>
<dbReference type="Pfam" id="PF00765">
    <property type="entry name" value="Autoind_synth"/>
    <property type="match status" value="1"/>
</dbReference>
<dbReference type="EMBL" id="FOCV01000039">
    <property type="protein sequence ID" value="SEP10548.1"/>
    <property type="molecule type" value="Genomic_DNA"/>
</dbReference>
<organism evidence="6 8">
    <name type="scientific">Rhizobium tibeticum</name>
    <dbReference type="NCBI Taxonomy" id="501024"/>
    <lineage>
        <taxon>Bacteria</taxon>
        <taxon>Pseudomonadati</taxon>
        <taxon>Pseudomonadota</taxon>
        <taxon>Alphaproteobacteria</taxon>
        <taxon>Hyphomicrobiales</taxon>
        <taxon>Rhizobiaceae</taxon>
        <taxon>Rhizobium/Agrobacterium group</taxon>
        <taxon>Rhizobium</taxon>
    </lineage>
</organism>
<comment type="similarity">
    <text evidence="5">Belongs to the autoinducer synthase family.</text>
</comment>
<dbReference type="PANTHER" id="PTHR39322:SF1">
    <property type="entry name" value="ISOVALERYL-HOMOSERINE LACTONE SYNTHASE"/>
    <property type="match status" value="1"/>
</dbReference>
<evidence type="ECO:0000313" key="7">
    <source>
        <dbReference type="EMBL" id="SEP10548.1"/>
    </source>
</evidence>
<evidence type="ECO:0000313" key="8">
    <source>
        <dbReference type="Proteomes" id="UP000183063"/>
    </source>
</evidence>
<dbReference type="InterPro" id="IPR001690">
    <property type="entry name" value="Autoind_synthase"/>
</dbReference>
<keyword evidence="3" id="KW-0949">S-adenosyl-L-methionine</keyword>
<gene>
    <name evidence="6" type="primary">bjaI</name>
    <name evidence="6" type="ORF">RTCCBAU85039_5881</name>
    <name evidence="7" type="ORF">SAMN05216228_103915</name>
</gene>
<dbReference type="AlphaFoldDB" id="A0A1H8V6Z5"/>
<dbReference type="OrthoDB" id="6169313at2"/>
<evidence type="ECO:0000256" key="4">
    <source>
        <dbReference type="ARBA" id="ARBA00022929"/>
    </source>
</evidence>
<evidence type="ECO:0000313" key="6">
    <source>
        <dbReference type="EMBL" id="SEI18396.1"/>
    </source>
</evidence>
<keyword evidence="1 5" id="KW-0673">Quorum sensing</keyword>
<dbReference type="GO" id="GO:0007165">
    <property type="term" value="P:signal transduction"/>
    <property type="evidence" value="ECO:0007669"/>
    <property type="project" value="TreeGrafter"/>
</dbReference>
<dbReference type="GO" id="GO:0009372">
    <property type="term" value="P:quorum sensing"/>
    <property type="evidence" value="ECO:0007669"/>
    <property type="project" value="UniProtKB-UniRule"/>
</dbReference>
<name>A0A1H8V6Z5_9HYPH</name>
<keyword evidence="9" id="KW-1185">Reference proteome</keyword>
<dbReference type="InterPro" id="IPR016181">
    <property type="entry name" value="Acyl_CoA_acyltransferase"/>
</dbReference>
<evidence type="ECO:0000256" key="5">
    <source>
        <dbReference type="PROSITE-ProRule" id="PRU00533"/>
    </source>
</evidence>
<dbReference type="EC" id="2.3.1.-" evidence="6"/>
<dbReference type="PANTHER" id="PTHR39322">
    <property type="entry name" value="ACYL-HOMOSERINE-LACTONE SYNTHASE"/>
    <property type="match status" value="1"/>
</dbReference>
<keyword evidence="4 5" id="KW-0071">Autoinducer synthesis</keyword>
<evidence type="ECO:0000256" key="2">
    <source>
        <dbReference type="ARBA" id="ARBA00022679"/>
    </source>
</evidence>
<reference evidence="7 9" key="1">
    <citation type="submission" date="2016-10" db="EMBL/GenBank/DDBJ databases">
        <authorList>
            <person name="Varghese N."/>
            <person name="Submissions S."/>
        </authorList>
    </citation>
    <scope>NUCLEOTIDE SEQUENCE [LARGE SCALE GENOMIC DNA]</scope>
    <source>
        <strain evidence="7 9">CGMCC 1.7071</strain>
    </source>
</reference>
<proteinExistence type="inferred from homology"/>
<protein>
    <submittedName>
        <fullName evidence="7">Acyl-homoserine lactone synthase</fullName>
    </submittedName>
    <submittedName>
        <fullName evidence="6">Isovaleryl-homoserine lactone synthase</fullName>
        <ecNumber evidence="6">2.3.1.-</ecNumber>
    </submittedName>
</protein>